<reference evidence="3" key="1">
    <citation type="journal article" date="2017" name="bioRxiv">
        <title>Comparative analysis of the genomes of Stylophora pistillata and Acropora digitifera provides evidence for extensive differences between species of corals.</title>
        <authorList>
            <person name="Voolstra C.R."/>
            <person name="Li Y."/>
            <person name="Liew Y.J."/>
            <person name="Baumgarten S."/>
            <person name="Zoccola D."/>
            <person name="Flot J.-F."/>
            <person name="Tambutte S."/>
            <person name="Allemand D."/>
            <person name="Aranda M."/>
        </authorList>
    </citation>
    <scope>NUCLEOTIDE SEQUENCE [LARGE SCALE GENOMIC DNA]</scope>
</reference>
<dbReference type="AlphaFoldDB" id="A0A2B4SWN5"/>
<dbReference type="CDD" id="cd22893">
    <property type="entry name" value="PlcA-like"/>
    <property type="match status" value="1"/>
</dbReference>
<dbReference type="Proteomes" id="UP000225706">
    <property type="component" value="Unassembled WGS sequence"/>
</dbReference>
<protein>
    <submittedName>
        <fullName evidence="2">UPF0739 protein C1orf74-like</fullName>
    </submittedName>
</protein>
<proteinExistence type="inferred from homology"/>
<evidence type="ECO:0000256" key="1">
    <source>
        <dbReference type="ARBA" id="ARBA00007065"/>
    </source>
</evidence>
<gene>
    <name evidence="2" type="ORF">AWC38_SpisGene2050</name>
</gene>
<name>A0A2B4SWN5_STYPI</name>
<sequence>MADSSRERDSLFKKCVGKLSEKYHRSFLLDLASIYLGLKPSLLFDYTVVDATNASILIDALVLERVVPYALDVLRVGDDIFFADFKYLVRHLKTSLELEELIFIDVSGALSEPRLLQSDASKSIYKQLSKIVDILDQKIGNQRSNETRSGSVIRKSEVIDLNICKSDASMWCIPCIFGFLLRYPVIYWCNDQGTCTDCNCLSMVPLNRYTVTVKESFLIHSWLMKHNSGFIQVLRRGTKSCSEHVVFSFSAPVALQSCYESDVEKWMKKIYDSGGELETEWRNIAHPKICFLLIKDDTMVDLWGDTGQDQIEWICKLRYDGFEHKRIGDLIPLSKIELPNGLEATFGEIIALAGDLYGIPEEPIIHPTQVKSGPERQRRFHAAYSTLAYVPKHEIEEEYMKLLDLLSKESYQGKPLAPQIWDKGTGGKWIYGGVPYKFGRMLKLALHNYDHFSPRAKEAYLAGHHLAVDKARESSEKYWDERSRLLDEALSLDAFGCHF</sequence>
<comment type="caution">
    <text evidence="2">The sequence shown here is derived from an EMBL/GenBank/DDBJ whole genome shotgun (WGS) entry which is preliminary data.</text>
</comment>
<evidence type="ECO:0000313" key="3">
    <source>
        <dbReference type="Proteomes" id="UP000225706"/>
    </source>
</evidence>
<dbReference type="PANTHER" id="PTHR31366">
    <property type="entry name" value="UPF0739 PROTEIN C1ORF74"/>
    <property type="match status" value="1"/>
</dbReference>
<dbReference type="EMBL" id="LSMT01000016">
    <property type="protein sequence ID" value="PFX32992.1"/>
    <property type="molecule type" value="Genomic_DNA"/>
</dbReference>
<evidence type="ECO:0000313" key="2">
    <source>
        <dbReference type="EMBL" id="PFX32992.1"/>
    </source>
</evidence>
<dbReference type="Pfam" id="PF14953">
    <property type="entry name" value="DUF4504"/>
    <property type="match status" value="1"/>
</dbReference>
<organism evidence="2 3">
    <name type="scientific">Stylophora pistillata</name>
    <name type="common">Smooth cauliflower coral</name>
    <dbReference type="NCBI Taxonomy" id="50429"/>
    <lineage>
        <taxon>Eukaryota</taxon>
        <taxon>Metazoa</taxon>
        <taxon>Cnidaria</taxon>
        <taxon>Anthozoa</taxon>
        <taxon>Hexacorallia</taxon>
        <taxon>Scleractinia</taxon>
        <taxon>Astrocoeniina</taxon>
        <taxon>Pocilloporidae</taxon>
        <taxon>Stylophora</taxon>
    </lineage>
</organism>
<dbReference type="STRING" id="50429.A0A2B4SWN5"/>
<accession>A0A2B4SWN5</accession>
<dbReference type="PANTHER" id="PTHR31366:SF2">
    <property type="entry name" value="UPF0739 PROTEIN C1ORF74"/>
    <property type="match status" value="1"/>
</dbReference>
<keyword evidence="3" id="KW-1185">Reference proteome</keyword>
<dbReference type="InterPro" id="IPR049756">
    <property type="entry name" value="PlcA-like_dom"/>
</dbReference>
<dbReference type="InterPro" id="IPR027850">
    <property type="entry name" value="DUF4504"/>
</dbReference>
<dbReference type="OrthoDB" id="5988870at2759"/>
<comment type="similarity">
    <text evidence="1">Belongs to the UPF0739 family.</text>
</comment>